<evidence type="ECO:0000256" key="4">
    <source>
        <dbReference type="ARBA" id="ARBA00022953"/>
    </source>
</evidence>
<dbReference type="SUPFAM" id="SSF56672">
    <property type="entry name" value="DNA/RNA polymerases"/>
    <property type="match status" value="1"/>
</dbReference>
<keyword evidence="1" id="KW-0808">Transferase</keyword>
<name>A0A894KQ42_9VIRU</name>
<protein>
    <submittedName>
        <fullName evidence="9">Putative replicase</fullName>
    </submittedName>
</protein>
<dbReference type="GO" id="GO:0003723">
    <property type="term" value="F:RNA binding"/>
    <property type="evidence" value="ECO:0007669"/>
    <property type="project" value="InterPro"/>
</dbReference>
<reference evidence="9" key="2">
    <citation type="submission" date="2020-09" db="EMBL/GenBank/DDBJ databases">
        <authorList>
            <person name="Le Lay C."/>
            <person name="Shi M."/>
            <person name="Bucek A."/>
            <person name="Bourguignon T."/>
            <person name="Lo N."/>
            <person name="Holmes E.C."/>
        </authorList>
    </citation>
    <scope>NUCLEOTIDE SEQUENCE</scope>
    <source>
        <strain evidence="8">MDS_3_segment 1</strain>
        <strain evidence="9">MDW_2_segment 1</strain>
    </source>
</reference>
<evidence type="ECO:0000313" key="9">
    <source>
        <dbReference type="EMBL" id="QRW42895.1"/>
    </source>
</evidence>
<sequence>MPNGGKLGWPDHESGYQLVDRTQPYRTPCQRKADPQRELPPGGEDYSWPPRDEEAVYESFGKHLDLVRPARLRARRACVNRGALARVEKTYRKVRAHYELETPEGEEKFKRILGQLNHKGSTGLGQFSRFSTIGDALGWDGIQCTNDGQVNVLRECLRRRLEELSKGPGGQCDLKVFVKDEPTSRKKVKAGRYRLIFCFDLVDQVVDRWLFTEMVEDEIETHEGSRIGWSPLPYWADYVHKMKSPTLATDCSAFDWTYPCAIAMQLAGVRAARVDADEHWSRVIANRYAEVLGPYCRVRMPNGLVLQQTGWGFMKSGWFLTISDNSFCQLVLVASAALDIGIRPPYTWAMGDDVIMTWRHPGREEDMVRALEAYGVIIKHHTPEPEFAGFRISRGTRRYGPSVVVDPLYPQKHAFVLRHASDADLQELVDAYAVVYAARDQSKSCAVARFVESRTSLNVRVLDAWADNVPGVGCI</sequence>
<proteinExistence type="predicted"/>
<evidence type="ECO:0000256" key="5">
    <source>
        <dbReference type="ARBA" id="ARBA00048744"/>
    </source>
</evidence>
<evidence type="ECO:0000259" key="7">
    <source>
        <dbReference type="Pfam" id="PF00680"/>
    </source>
</evidence>
<dbReference type="GO" id="GO:0003968">
    <property type="term" value="F:RNA-directed RNA polymerase activity"/>
    <property type="evidence" value="ECO:0007669"/>
    <property type="project" value="UniProtKB-EC"/>
</dbReference>
<comment type="catalytic activity">
    <reaction evidence="5">
        <text>RNA(n) + a ribonucleoside 5'-triphosphate = RNA(n+1) + diphosphate</text>
        <dbReference type="Rhea" id="RHEA:21248"/>
        <dbReference type="Rhea" id="RHEA-COMP:14527"/>
        <dbReference type="Rhea" id="RHEA-COMP:17342"/>
        <dbReference type="ChEBI" id="CHEBI:33019"/>
        <dbReference type="ChEBI" id="CHEBI:61557"/>
        <dbReference type="ChEBI" id="CHEBI:140395"/>
        <dbReference type="EC" id="2.7.7.48"/>
    </reaction>
</comment>
<dbReference type="InterPro" id="IPR043502">
    <property type="entry name" value="DNA/RNA_pol_sf"/>
</dbReference>
<dbReference type="InterPro" id="IPR001795">
    <property type="entry name" value="RNA-dir_pol_luteovirus"/>
</dbReference>
<dbReference type="Pfam" id="PF00680">
    <property type="entry name" value="RdRP_1"/>
    <property type="match status" value="1"/>
</dbReference>
<evidence type="ECO:0000256" key="1">
    <source>
        <dbReference type="ARBA" id="ARBA00022679"/>
    </source>
</evidence>
<dbReference type="GO" id="GO:0006351">
    <property type="term" value="P:DNA-templated transcription"/>
    <property type="evidence" value="ECO:0007669"/>
    <property type="project" value="InterPro"/>
</dbReference>
<keyword evidence="4" id="KW-0693">Viral RNA replication</keyword>
<dbReference type="GO" id="GO:0000166">
    <property type="term" value="F:nucleotide binding"/>
    <property type="evidence" value="ECO:0007669"/>
    <property type="project" value="UniProtKB-KW"/>
</dbReference>
<dbReference type="InterPro" id="IPR001205">
    <property type="entry name" value="RNA-dir_pol_C"/>
</dbReference>
<organism evidence="9">
    <name type="scientific">Nufsystermes virus</name>
    <dbReference type="NCBI Taxonomy" id="2796621"/>
    <lineage>
        <taxon>Viruses</taxon>
        <taxon>Riboviria</taxon>
    </lineage>
</organism>
<evidence type="ECO:0000256" key="6">
    <source>
        <dbReference type="SAM" id="MobiDB-lite"/>
    </source>
</evidence>
<keyword evidence="3" id="KW-0547">Nucleotide-binding</keyword>
<feature type="region of interest" description="Disordered" evidence="6">
    <location>
        <begin position="1"/>
        <end position="48"/>
    </location>
</feature>
<feature type="domain" description="RNA-directed RNA polymerase C-terminal" evidence="7">
    <location>
        <begin position="176"/>
        <end position="379"/>
    </location>
</feature>
<evidence type="ECO:0000256" key="2">
    <source>
        <dbReference type="ARBA" id="ARBA00022695"/>
    </source>
</evidence>
<evidence type="ECO:0000313" key="8">
    <source>
        <dbReference type="EMBL" id="QRW42891.1"/>
    </source>
</evidence>
<accession>A0A894KQ42</accession>
<dbReference type="PRINTS" id="PR00914">
    <property type="entry name" value="LVIRUSRNAPOL"/>
</dbReference>
<keyword evidence="2" id="KW-0548">Nucleotidyltransferase</keyword>
<evidence type="ECO:0000256" key="3">
    <source>
        <dbReference type="ARBA" id="ARBA00022741"/>
    </source>
</evidence>
<dbReference type="EMBL" id="MW052111">
    <property type="protein sequence ID" value="QRW42891.1"/>
    <property type="molecule type" value="Genomic_RNA"/>
</dbReference>
<reference evidence="9" key="1">
    <citation type="journal article" date="2020" name="Viruses">
        <title>Unmapped RNA Virus Diversity in Termites and their Symbionts.</title>
        <authorList>
            <person name="Lay C.L."/>
            <person name="Shi M."/>
            <person name="Bucek A."/>
            <person name="Bourguignon T."/>
            <person name="Lo N."/>
            <person name="Holmes E.C."/>
        </authorList>
    </citation>
    <scope>NUCLEOTIDE SEQUENCE</scope>
    <source>
        <strain evidence="8">MDS_3_segment 1</strain>
        <strain evidence="9">MDW_2_segment 1</strain>
    </source>
</reference>
<dbReference type="EMBL" id="MW052121">
    <property type="protein sequence ID" value="QRW42895.1"/>
    <property type="molecule type" value="Genomic_RNA"/>
</dbReference>